<evidence type="ECO:0000256" key="5">
    <source>
        <dbReference type="SAM" id="MobiDB-lite"/>
    </source>
</evidence>
<dbReference type="Proteomes" id="UP000292702">
    <property type="component" value="Unassembled WGS sequence"/>
</dbReference>
<sequence length="749" mass="81509">MSTSIPAKGSQVSSKPDIHSPLSADASAPVYSPLYRSATHRPSTNPSFNVDIRGQIEHLEEVDISGSRLHVEIWGNTPSSRPGYHSEHSAESSHSRKGKQKEQMGSGLKQWRVLEQWDVDLAALVPITAESQLRQLPSNTLVLSLTPPGRRYYLPPGARQSDELATTGSRPESPSLGYSSDPEREFQQRDENLMQSPALDSTRASDSVDSDLPDAAAAIKSRHDGARQTANWQDLLKLTTLQTVILDTKNSLDEVLQLIDQLVVLHPTRALNSKLIDSKNREVSERRGRIRELEAEKGVVLDECQNLRDQIDSKREALRIRRRTLREAQEGLLDETQRLSAHEKAVSAERSALLSLRSQTAPLRSSALATLASIYPIELVSPPDLLFSIVEVPLPIPIGATDPAPPTSLPAHRDVNEDSVATALGFAAHVVHLLAAYTNKNLTYPITYIGSRSLIKDGISAMVGPRMFPLFSKGVDTYRFEYGVFLLNKNIEMLMVDRDLRALDMRHTLPNLKNLLLTLTDPDSTPNKRLRPDTSNDSGLHSPSTISSMLSEEDAVQRNEEAAQASEDAESPVSGRSTAPSAGSATPTQAATTRKSRTFLDLGPLTGFLKSRYPSASKTTSTAEVDRGESSTDATTADAVEEPPSQEADADDEDDRRTIRDTRGEAEVAEDKTEESLGTEEVADATADQVAGEETLEKVQGGAVQVPRGQAKKAIGSRKAKARGEPRFLREQLKAEAGIGEGADAAEAS</sequence>
<feature type="compositionally biased region" description="Polar residues" evidence="5">
    <location>
        <begin position="614"/>
        <end position="623"/>
    </location>
</feature>
<feature type="compositionally biased region" description="Polar residues" evidence="5">
    <location>
        <begin position="574"/>
        <end position="593"/>
    </location>
</feature>
<keyword evidence="3 4" id="KW-0175">Coiled coil</keyword>
<proteinExistence type="inferred from homology"/>
<comment type="caution">
    <text evidence="6">The sequence shown here is derived from an EMBL/GenBank/DDBJ whole genome shotgun (WGS) entry which is preliminary data.</text>
</comment>
<feature type="region of interest" description="Disordered" evidence="5">
    <location>
        <begin position="77"/>
        <end position="107"/>
    </location>
</feature>
<feature type="compositionally biased region" description="Basic and acidic residues" evidence="5">
    <location>
        <begin position="655"/>
        <end position="675"/>
    </location>
</feature>
<protein>
    <recommendedName>
        <fullName evidence="2">Autophagy-related protein 14</fullName>
    </recommendedName>
</protein>
<evidence type="ECO:0000256" key="3">
    <source>
        <dbReference type="ARBA" id="ARBA00023054"/>
    </source>
</evidence>
<dbReference type="EMBL" id="RWJN01000122">
    <property type="protein sequence ID" value="TCD66780.1"/>
    <property type="molecule type" value="Genomic_DNA"/>
</dbReference>
<feature type="region of interest" description="Disordered" evidence="5">
    <location>
        <begin position="1"/>
        <end position="26"/>
    </location>
</feature>
<dbReference type="GO" id="GO:0000149">
    <property type="term" value="F:SNARE binding"/>
    <property type="evidence" value="ECO:0007669"/>
    <property type="project" value="TreeGrafter"/>
</dbReference>
<evidence type="ECO:0000313" key="6">
    <source>
        <dbReference type="EMBL" id="TCD66780.1"/>
    </source>
</evidence>
<dbReference type="PANTHER" id="PTHR15157:SF5">
    <property type="entry name" value="UV RADIATION RESISTANCE-ASSOCIATED GENE PROTEIN"/>
    <property type="match status" value="1"/>
</dbReference>
<feature type="compositionally biased region" description="Polar residues" evidence="5">
    <location>
        <begin position="521"/>
        <end position="550"/>
    </location>
</feature>
<gene>
    <name evidence="6" type="ORF">EIP91_000971</name>
</gene>
<dbReference type="OrthoDB" id="72772at2759"/>
<dbReference type="PANTHER" id="PTHR15157">
    <property type="entry name" value="UV RADIATION RESISTANCE-ASSOCIATED GENE PROTEIN"/>
    <property type="match status" value="1"/>
</dbReference>
<dbReference type="Pfam" id="PF10186">
    <property type="entry name" value="ATG14"/>
    <property type="match status" value="1"/>
</dbReference>
<evidence type="ECO:0000313" key="7">
    <source>
        <dbReference type="Proteomes" id="UP000292702"/>
    </source>
</evidence>
<name>A0A4R0REV3_9APHY</name>
<organism evidence="6 7">
    <name type="scientific">Steccherinum ochraceum</name>
    <dbReference type="NCBI Taxonomy" id="92696"/>
    <lineage>
        <taxon>Eukaryota</taxon>
        <taxon>Fungi</taxon>
        <taxon>Dikarya</taxon>
        <taxon>Basidiomycota</taxon>
        <taxon>Agaricomycotina</taxon>
        <taxon>Agaricomycetes</taxon>
        <taxon>Polyporales</taxon>
        <taxon>Steccherinaceae</taxon>
        <taxon>Steccherinum</taxon>
    </lineage>
</organism>
<dbReference type="GO" id="GO:0035493">
    <property type="term" value="P:SNARE complex assembly"/>
    <property type="evidence" value="ECO:0007669"/>
    <property type="project" value="TreeGrafter"/>
</dbReference>
<feature type="coiled-coil region" evidence="4">
    <location>
        <begin position="276"/>
        <end position="321"/>
    </location>
</feature>
<dbReference type="STRING" id="92696.A0A4R0REV3"/>
<dbReference type="AlphaFoldDB" id="A0A4R0REV3"/>
<evidence type="ECO:0000256" key="1">
    <source>
        <dbReference type="ARBA" id="ARBA00009574"/>
    </source>
</evidence>
<accession>A0A4R0REV3</accession>
<feature type="compositionally biased region" description="Polar residues" evidence="5">
    <location>
        <begin position="163"/>
        <end position="178"/>
    </location>
</feature>
<dbReference type="GO" id="GO:0000323">
    <property type="term" value="C:lytic vacuole"/>
    <property type="evidence" value="ECO:0007669"/>
    <property type="project" value="TreeGrafter"/>
</dbReference>
<feature type="compositionally biased region" description="Basic and acidic residues" evidence="5">
    <location>
        <begin position="84"/>
        <end position="94"/>
    </location>
</feature>
<feature type="region of interest" description="Disordered" evidence="5">
    <location>
        <begin position="145"/>
        <end position="188"/>
    </location>
</feature>
<reference evidence="6 7" key="1">
    <citation type="submission" date="2018-11" db="EMBL/GenBank/DDBJ databases">
        <title>Genome assembly of Steccherinum ochraceum LE-BIN_3174, the white-rot fungus of the Steccherinaceae family (The Residual Polyporoid clade, Polyporales, Basidiomycota).</title>
        <authorList>
            <person name="Fedorova T.V."/>
            <person name="Glazunova O.A."/>
            <person name="Landesman E.O."/>
            <person name="Moiseenko K.V."/>
            <person name="Psurtseva N.V."/>
            <person name="Savinova O.S."/>
            <person name="Shakhova N.V."/>
            <person name="Tyazhelova T.V."/>
            <person name="Vasina D.V."/>
        </authorList>
    </citation>
    <scope>NUCLEOTIDE SEQUENCE [LARGE SCALE GENOMIC DNA]</scope>
    <source>
        <strain evidence="6 7">LE-BIN_3174</strain>
    </source>
</reference>
<dbReference type="GO" id="GO:0005768">
    <property type="term" value="C:endosome"/>
    <property type="evidence" value="ECO:0007669"/>
    <property type="project" value="TreeGrafter"/>
</dbReference>
<keyword evidence="7" id="KW-1185">Reference proteome</keyword>
<dbReference type="GO" id="GO:0032991">
    <property type="term" value="C:protein-containing complex"/>
    <property type="evidence" value="ECO:0007669"/>
    <property type="project" value="UniProtKB-ARBA"/>
</dbReference>
<feature type="region of interest" description="Disordered" evidence="5">
    <location>
        <begin position="698"/>
        <end position="725"/>
    </location>
</feature>
<evidence type="ECO:0000256" key="2">
    <source>
        <dbReference type="ARBA" id="ARBA00013807"/>
    </source>
</evidence>
<feature type="region of interest" description="Disordered" evidence="5">
    <location>
        <begin position="517"/>
        <end position="681"/>
    </location>
</feature>
<dbReference type="InterPro" id="IPR018791">
    <property type="entry name" value="UV_resistance/autophagy_Atg14"/>
</dbReference>
<feature type="compositionally biased region" description="Polar residues" evidence="5">
    <location>
        <begin position="1"/>
        <end position="14"/>
    </location>
</feature>
<comment type="similarity">
    <text evidence="1">Belongs to the ATG14 family.</text>
</comment>
<evidence type="ECO:0000256" key="4">
    <source>
        <dbReference type="SAM" id="Coils"/>
    </source>
</evidence>